<keyword evidence="3" id="KW-1185">Reference proteome</keyword>
<dbReference type="Proteomes" id="UP000076727">
    <property type="component" value="Unassembled WGS sequence"/>
</dbReference>
<proteinExistence type="predicted"/>
<dbReference type="EMBL" id="KV429054">
    <property type="protein sequence ID" value="KZT69961.1"/>
    <property type="molecule type" value="Genomic_DNA"/>
</dbReference>
<evidence type="ECO:0000313" key="2">
    <source>
        <dbReference type="EMBL" id="KZT69961.1"/>
    </source>
</evidence>
<evidence type="ECO:0000313" key="3">
    <source>
        <dbReference type="Proteomes" id="UP000076727"/>
    </source>
</evidence>
<reference evidence="2 3" key="1">
    <citation type="journal article" date="2016" name="Mol. Biol. Evol.">
        <title>Comparative Genomics of Early-Diverging Mushroom-Forming Fungi Provides Insights into the Origins of Lignocellulose Decay Capabilities.</title>
        <authorList>
            <person name="Nagy L.G."/>
            <person name="Riley R."/>
            <person name="Tritt A."/>
            <person name="Adam C."/>
            <person name="Daum C."/>
            <person name="Floudas D."/>
            <person name="Sun H."/>
            <person name="Yadav J.S."/>
            <person name="Pangilinan J."/>
            <person name="Larsson K.H."/>
            <person name="Matsuura K."/>
            <person name="Barry K."/>
            <person name="Labutti K."/>
            <person name="Kuo R."/>
            <person name="Ohm R.A."/>
            <person name="Bhattacharya S.S."/>
            <person name="Shirouzu T."/>
            <person name="Yoshinaga Y."/>
            <person name="Martin F.M."/>
            <person name="Grigoriev I.V."/>
            <person name="Hibbett D.S."/>
        </authorList>
    </citation>
    <scope>NUCLEOTIDE SEQUENCE [LARGE SCALE GENOMIC DNA]</scope>
    <source>
        <strain evidence="2 3">L-15889</strain>
    </source>
</reference>
<feature type="compositionally biased region" description="Pro residues" evidence="1">
    <location>
        <begin position="92"/>
        <end position="105"/>
    </location>
</feature>
<evidence type="ECO:0000256" key="1">
    <source>
        <dbReference type="SAM" id="MobiDB-lite"/>
    </source>
</evidence>
<dbReference type="AlphaFoldDB" id="A0A165QUV2"/>
<sequence>MSTAMHEWQDEGKGQVARRSVVRSTYRLLYSVTAACGSNWINSLRNIEVERSAWLSIVSQKMPDHNLIPISAAPRSSPPGSQLTVSCLFPPPLPAPRRWPVPTLQPSPQGRSS</sequence>
<name>A0A165QUV2_9APHY</name>
<accession>A0A165QUV2</accession>
<gene>
    <name evidence="2" type="ORF">DAEQUDRAFT_233625</name>
</gene>
<protein>
    <submittedName>
        <fullName evidence="2">Uncharacterized protein</fullName>
    </submittedName>
</protein>
<feature type="region of interest" description="Disordered" evidence="1">
    <location>
        <begin position="92"/>
        <end position="113"/>
    </location>
</feature>
<organism evidence="2 3">
    <name type="scientific">Daedalea quercina L-15889</name>
    <dbReference type="NCBI Taxonomy" id="1314783"/>
    <lineage>
        <taxon>Eukaryota</taxon>
        <taxon>Fungi</taxon>
        <taxon>Dikarya</taxon>
        <taxon>Basidiomycota</taxon>
        <taxon>Agaricomycotina</taxon>
        <taxon>Agaricomycetes</taxon>
        <taxon>Polyporales</taxon>
        <taxon>Fomitopsis</taxon>
    </lineage>
</organism>